<evidence type="ECO:0000256" key="2">
    <source>
        <dbReference type="SAM" id="SignalP"/>
    </source>
</evidence>
<keyword evidence="1 2" id="KW-0732">Signal</keyword>
<name>A0A8A4TX81_SULCO</name>
<feature type="chain" id="PRO_5035202382" evidence="2">
    <location>
        <begin position="20"/>
        <end position="258"/>
    </location>
</feature>
<dbReference type="Gene3D" id="2.50.20.10">
    <property type="entry name" value="Lipoprotein localisation LolA/LolB/LppX"/>
    <property type="match status" value="1"/>
</dbReference>
<feature type="signal peptide" evidence="2">
    <location>
        <begin position="1"/>
        <end position="19"/>
    </location>
</feature>
<gene>
    <name evidence="4" type="ORF">J3U87_14825</name>
</gene>
<dbReference type="CDD" id="cd16329">
    <property type="entry name" value="LolA_like"/>
    <property type="match status" value="1"/>
</dbReference>
<proteinExistence type="predicted"/>
<accession>A0A8A4TX81</accession>
<feature type="domain" description="Uncharacterized protein TP-0789" evidence="3">
    <location>
        <begin position="73"/>
        <end position="252"/>
    </location>
</feature>
<sequence>MFKRLAGFMVLFHALTAWAGEPDVTEIIEKANRAAYYAGKDGRADVAMKIDDGKGNIRERAFTILRLNTGEVDQRFYVYFKAPADVRKMAYLVWKNPGREDDRWLWLPALNLVKRIAPGDKRTSFVGSDFVYEDVSGRDLAADHHELVETTDTQYVVENTPKKPDEVEFSSYKVWIDKDTFLPRKAEYRDKSGKLYRRVEALAVTDVDGYPTVTESRVQDLVTGGSTLNAFSNISYDLGLVDKIFTERFLRRPPREIR</sequence>
<dbReference type="Pfam" id="PF17131">
    <property type="entry name" value="LolA_like"/>
    <property type="match status" value="1"/>
</dbReference>
<organism evidence="4 5">
    <name type="scientific">Sulfidibacter corallicola</name>
    <dbReference type="NCBI Taxonomy" id="2818388"/>
    <lineage>
        <taxon>Bacteria</taxon>
        <taxon>Pseudomonadati</taxon>
        <taxon>Acidobacteriota</taxon>
        <taxon>Holophagae</taxon>
        <taxon>Acanthopleuribacterales</taxon>
        <taxon>Acanthopleuribacteraceae</taxon>
        <taxon>Sulfidibacter</taxon>
    </lineage>
</organism>
<keyword evidence="5" id="KW-1185">Reference proteome</keyword>
<protein>
    <submittedName>
        <fullName evidence="4">Outer membrane lipoprotein-sorting protein</fullName>
    </submittedName>
</protein>
<evidence type="ECO:0000256" key="1">
    <source>
        <dbReference type="ARBA" id="ARBA00022729"/>
    </source>
</evidence>
<dbReference type="InterPro" id="IPR029046">
    <property type="entry name" value="LolA/LolB/LppX"/>
</dbReference>
<dbReference type="SUPFAM" id="SSF89392">
    <property type="entry name" value="Prokaryotic lipoproteins and lipoprotein localization factors"/>
    <property type="match status" value="1"/>
</dbReference>
<dbReference type="InterPro" id="IPR033399">
    <property type="entry name" value="TP_0789-like"/>
</dbReference>
<dbReference type="Proteomes" id="UP000663929">
    <property type="component" value="Chromosome"/>
</dbReference>
<reference evidence="4" key="1">
    <citation type="submission" date="2021-03" db="EMBL/GenBank/DDBJ databases">
        <title>Acanthopleuribacteraceae sp. M133.</title>
        <authorList>
            <person name="Wang G."/>
        </authorList>
    </citation>
    <scope>NUCLEOTIDE SEQUENCE</scope>
    <source>
        <strain evidence="4">M133</strain>
    </source>
</reference>
<dbReference type="EMBL" id="CP071793">
    <property type="protein sequence ID" value="QTD53724.1"/>
    <property type="molecule type" value="Genomic_DNA"/>
</dbReference>
<evidence type="ECO:0000313" key="4">
    <source>
        <dbReference type="EMBL" id="QTD53724.1"/>
    </source>
</evidence>
<dbReference type="RefSeq" id="WP_237383825.1">
    <property type="nucleotide sequence ID" value="NZ_CP071793.1"/>
</dbReference>
<evidence type="ECO:0000259" key="3">
    <source>
        <dbReference type="Pfam" id="PF17131"/>
    </source>
</evidence>
<evidence type="ECO:0000313" key="5">
    <source>
        <dbReference type="Proteomes" id="UP000663929"/>
    </source>
</evidence>
<dbReference type="KEGG" id="scor:J3U87_14825"/>
<dbReference type="AlphaFoldDB" id="A0A8A4TX81"/>
<keyword evidence="4" id="KW-0449">Lipoprotein</keyword>